<evidence type="ECO:0000313" key="3">
    <source>
        <dbReference type="Proteomes" id="UP000298663"/>
    </source>
</evidence>
<name>A0A4V5ZZM9_STECR</name>
<dbReference type="Proteomes" id="UP000298663">
    <property type="component" value="Unassembled WGS sequence"/>
</dbReference>
<gene>
    <name evidence="2" type="ORF">L596_024167</name>
</gene>
<feature type="compositionally biased region" description="Basic and acidic residues" evidence="1">
    <location>
        <begin position="15"/>
        <end position="30"/>
    </location>
</feature>
<organism evidence="2 3">
    <name type="scientific">Steinernema carpocapsae</name>
    <name type="common">Entomopathogenic nematode</name>
    <dbReference type="NCBI Taxonomy" id="34508"/>
    <lineage>
        <taxon>Eukaryota</taxon>
        <taxon>Metazoa</taxon>
        <taxon>Ecdysozoa</taxon>
        <taxon>Nematoda</taxon>
        <taxon>Chromadorea</taxon>
        <taxon>Rhabditida</taxon>
        <taxon>Tylenchina</taxon>
        <taxon>Panagrolaimomorpha</taxon>
        <taxon>Strongyloidoidea</taxon>
        <taxon>Steinernematidae</taxon>
        <taxon>Steinernema</taxon>
    </lineage>
</organism>
<evidence type="ECO:0000256" key="1">
    <source>
        <dbReference type="SAM" id="MobiDB-lite"/>
    </source>
</evidence>
<comment type="caution">
    <text evidence="2">The sequence shown here is derived from an EMBL/GenBank/DDBJ whole genome shotgun (WGS) entry which is preliminary data.</text>
</comment>
<reference evidence="2 3" key="1">
    <citation type="journal article" date="2015" name="Genome Biol.">
        <title>Comparative genomics of Steinernema reveals deeply conserved gene regulatory networks.</title>
        <authorList>
            <person name="Dillman A.R."/>
            <person name="Macchietto M."/>
            <person name="Porter C.F."/>
            <person name="Rogers A."/>
            <person name="Williams B."/>
            <person name="Antoshechkin I."/>
            <person name="Lee M.M."/>
            <person name="Goodwin Z."/>
            <person name="Lu X."/>
            <person name="Lewis E.E."/>
            <person name="Goodrich-Blair H."/>
            <person name="Stock S.P."/>
            <person name="Adams B.J."/>
            <person name="Sternberg P.W."/>
            <person name="Mortazavi A."/>
        </authorList>
    </citation>
    <scope>NUCLEOTIDE SEQUENCE [LARGE SCALE GENOMIC DNA]</scope>
    <source>
        <strain evidence="2 3">ALL</strain>
    </source>
</reference>
<dbReference type="AlphaFoldDB" id="A0A4V5ZZM9"/>
<feature type="region of interest" description="Disordered" evidence="1">
    <location>
        <begin position="15"/>
        <end position="34"/>
    </location>
</feature>
<dbReference type="EMBL" id="AZBU02000008">
    <property type="protein sequence ID" value="TKR68145.1"/>
    <property type="molecule type" value="Genomic_DNA"/>
</dbReference>
<protein>
    <submittedName>
        <fullName evidence="2">Uncharacterized protein</fullName>
    </submittedName>
</protein>
<proteinExistence type="predicted"/>
<evidence type="ECO:0000313" key="2">
    <source>
        <dbReference type="EMBL" id="TKR68145.1"/>
    </source>
</evidence>
<sequence>MERANYNVARWRRRPEEQQKQIEKVSDKGRRGCPQIAGCKHAIGAREASPALQRIDENRKPIDRRPEEKRRRMWTRCRLVGPGGVEEEVPAGIRPGIARRTEQVHEDKPRAFGATCWNAPLQRDFFNFGKRRRVRWAQRTRHESRRFWVVFRGGEGPRVPADNTNILRNA</sequence>
<reference evidence="2 3" key="2">
    <citation type="journal article" date="2019" name="G3 (Bethesda)">
        <title>Hybrid Assembly of the Genome of the Entomopathogenic Nematode Steinernema carpocapsae Identifies the X-Chromosome.</title>
        <authorList>
            <person name="Serra L."/>
            <person name="Macchietto M."/>
            <person name="Macias-Munoz A."/>
            <person name="McGill C.J."/>
            <person name="Rodriguez I.M."/>
            <person name="Rodriguez B."/>
            <person name="Murad R."/>
            <person name="Mortazavi A."/>
        </authorList>
    </citation>
    <scope>NUCLEOTIDE SEQUENCE [LARGE SCALE GENOMIC DNA]</scope>
    <source>
        <strain evidence="2 3">ALL</strain>
    </source>
</reference>
<accession>A0A4V5ZZM9</accession>
<keyword evidence="3" id="KW-1185">Reference proteome</keyword>